<feature type="signal peptide" evidence="1">
    <location>
        <begin position="1"/>
        <end position="23"/>
    </location>
</feature>
<protein>
    <submittedName>
        <fullName evidence="2">DUF6746 family protein</fullName>
    </submittedName>
</protein>
<dbReference type="RefSeq" id="WP_051018824.1">
    <property type="nucleotide sequence ID" value="NZ_JARQZE010000001.1"/>
</dbReference>
<evidence type="ECO:0000313" key="3">
    <source>
        <dbReference type="Proteomes" id="UP001597158"/>
    </source>
</evidence>
<evidence type="ECO:0000256" key="1">
    <source>
        <dbReference type="SAM" id="SignalP"/>
    </source>
</evidence>
<name>A0ABW3W7V2_9RHOO</name>
<dbReference type="InterPro" id="IPR046634">
    <property type="entry name" value="DUF6746"/>
</dbReference>
<comment type="caution">
    <text evidence="2">The sequence shown here is derived from an EMBL/GenBank/DDBJ whole genome shotgun (WGS) entry which is preliminary data.</text>
</comment>
<dbReference type="EMBL" id="JBHTMC010000001">
    <property type="protein sequence ID" value="MFD1262071.1"/>
    <property type="molecule type" value="Genomic_DNA"/>
</dbReference>
<evidence type="ECO:0000313" key="2">
    <source>
        <dbReference type="EMBL" id="MFD1262071.1"/>
    </source>
</evidence>
<sequence length="130" mass="13963">MIKQTLASITLGALTVVSSAALANDAAPANRVSHYQAQQAESIAQTMANLREANAKLRALLAGEVGEYDIHDIHSLSYTLEDSLARIAEEVKQLHNTVADMHFASEGLKRDAVIDFGTAYLEGIDKIVSP</sequence>
<keyword evidence="1" id="KW-0732">Signal</keyword>
<feature type="chain" id="PRO_5047266010" evidence="1">
    <location>
        <begin position="24"/>
        <end position="130"/>
    </location>
</feature>
<dbReference type="Proteomes" id="UP001597158">
    <property type="component" value="Unassembled WGS sequence"/>
</dbReference>
<dbReference type="Pfam" id="PF20531">
    <property type="entry name" value="DUF6746"/>
    <property type="match status" value="1"/>
</dbReference>
<keyword evidence="3" id="KW-1185">Reference proteome</keyword>
<gene>
    <name evidence="2" type="ORF">ACFQ4M_00655</name>
</gene>
<organism evidence="2 3">
    <name type="scientific">Thauera mechernichensis</name>
    <dbReference type="NCBI Taxonomy" id="82788"/>
    <lineage>
        <taxon>Bacteria</taxon>
        <taxon>Pseudomonadati</taxon>
        <taxon>Pseudomonadota</taxon>
        <taxon>Betaproteobacteria</taxon>
        <taxon>Rhodocyclales</taxon>
        <taxon>Zoogloeaceae</taxon>
        <taxon>Thauera</taxon>
    </lineage>
</organism>
<proteinExistence type="predicted"/>
<accession>A0ABW3W7V2</accession>
<reference evidence="3" key="1">
    <citation type="journal article" date="2019" name="Int. J. Syst. Evol. Microbiol.">
        <title>The Global Catalogue of Microorganisms (GCM) 10K type strain sequencing project: providing services to taxonomists for standard genome sequencing and annotation.</title>
        <authorList>
            <consortium name="The Broad Institute Genomics Platform"/>
            <consortium name="The Broad Institute Genome Sequencing Center for Infectious Disease"/>
            <person name="Wu L."/>
            <person name="Ma J."/>
        </authorList>
    </citation>
    <scope>NUCLEOTIDE SEQUENCE [LARGE SCALE GENOMIC DNA]</scope>
    <source>
        <strain evidence="3">CCUG 48884</strain>
    </source>
</reference>